<gene>
    <name evidence="2" type="ORF">QWY13_16250</name>
</gene>
<proteinExistence type="predicted"/>
<dbReference type="Pfam" id="PF04203">
    <property type="entry name" value="Sortase"/>
    <property type="match status" value="1"/>
</dbReference>
<reference evidence="2 3" key="1">
    <citation type="submission" date="2023-07" db="EMBL/GenBank/DDBJ databases">
        <title>Novel species in genus Planococcus.</title>
        <authorList>
            <person name="Ning S."/>
        </authorList>
    </citation>
    <scope>NUCLEOTIDE SEQUENCE [LARGE SCALE GENOMIC DNA]</scope>
    <source>
        <strain evidence="2 3">N017</strain>
    </source>
</reference>
<comment type="caution">
    <text evidence="2">The sequence shown here is derived from an EMBL/GenBank/DDBJ whole genome shotgun (WGS) entry which is preliminary data.</text>
</comment>
<dbReference type="RefSeq" id="WP_301857359.1">
    <property type="nucleotide sequence ID" value="NZ_JAUJWU010000005.1"/>
</dbReference>
<dbReference type="InterPro" id="IPR053525">
    <property type="entry name" value="Sortase_D"/>
</dbReference>
<keyword evidence="3" id="KW-1185">Reference proteome</keyword>
<dbReference type="Proteomes" id="UP001172142">
    <property type="component" value="Unassembled WGS sequence"/>
</dbReference>
<protein>
    <submittedName>
        <fullName evidence="2">Class D sortase</fullName>
    </submittedName>
</protein>
<evidence type="ECO:0000313" key="3">
    <source>
        <dbReference type="Proteomes" id="UP001172142"/>
    </source>
</evidence>
<keyword evidence="1" id="KW-0378">Hydrolase</keyword>
<dbReference type="SUPFAM" id="SSF63817">
    <property type="entry name" value="Sortase"/>
    <property type="match status" value="1"/>
</dbReference>
<evidence type="ECO:0000313" key="2">
    <source>
        <dbReference type="EMBL" id="MDN7247033.1"/>
    </source>
</evidence>
<dbReference type="InterPro" id="IPR023365">
    <property type="entry name" value="Sortase_dom-sf"/>
</dbReference>
<accession>A0ABT8NGL5</accession>
<dbReference type="EMBL" id="JAUJWU010000005">
    <property type="protein sequence ID" value="MDN7247033.1"/>
    <property type="molecule type" value="Genomic_DNA"/>
</dbReference>
<dbReference type="Gene3D" id="2.40.260.10">
    <property type="entry name" value="Sortase"/>
    <property type="match status" value="1"/>
</dbReference>
<dbReference type="InterPro" id="IPR005754">
    <property type="entry name" value="Sortase"/>
</dbReference>
<name>A0ABT8NGL5_9BACL</name>
<dbReference type="NCBIfam" id="NF033746">
    <property type="entry name" value="class_D_sortase"/>
    <property type="match status" value="1"/>
</dbReference>
<organism evidence="2 3">
    <name type="scientific">Planococcus shenhongbingii</name>
    <dbReference type="NCBI Taxonomy" id="3058398"/>
    <lineage>
        <taxon>Bacteria</taxon>
        <taxon>Bacillati</taxon>
        <taxon>Bacillota</taxon>
        <taxon>Bacilli</taxon>
        <taxon>Bacillales</taxon>
        <taxon>Caryophanaceae</taxon>
        <taxon>Planococcus</taxon>
    </lineage>
</organism>
<dbReference type="CDD" id="cd05828">
    <property type="entry name" value="Sortase_D_1"/>
    <property type="match status" value="1"/>
</dbReference>
<dbReference type="NCBIfam" id="TIGR01076">
    <property type="entry name" value="sortase_fam"/>
    <property type="match status" value="1"/>
</dbReference>
<evidence type="ECO:0000256" key="1">
    <source>
        <dbReference type="ARBA" id="ARBA00022801"/>
    </source>
</evidence>
<dbReference type="InterPro" id="IPR041999">
    <property type="entry name" value="Sortase_D_1"/>
</dbReference>
<sequence length="238" mass="27338">MRKKLALTLISAGLIFAGWNGFSWVNESFSGKEAIGENDIVKADKTTNLEEEKSVVEQYKIEEVPSEKNGDFLEKEALIYSNQKKREERIEKPKSRNYEEYDRGANIGWLLIPSIDMKYPLYWGTDDETLTQGVGYHVGEFTTPPDRLGHTVLSGHRDTVFRELGELKEGAKMYVQFEGVQYEYEIKKTWITNAEDRTVIVNKEEPTLTLTTCYPFRFIGAAPDRYIIEAPLISKTDM</sequence>